<dbReference type="Proteomes" id="UP001596915">
    <property type="component" value="Unassembled WGS sequence"/>
</dbReference>
<sequence>MPSRALRDVGGNVAGLRDLDCDLPHAVDAAGPAAQRSIARWAAHRAYAEAGLNNVEWIAPALEAMDLGHELPAQFDGLRHSWDRFFDDPAIPHTLVDSTDGSRGGFLKQAMAVPALFDAMEPVPLRAALDALFAAAATYGSDYPRLFDEVRRRFSLP</sequence>
<evidence type="ECO:0000313" key="2">
    <source>
        <dbReference type="Proteomes" id="UP001596915"/>
    </source>
</evidence>
<protein>
    <submittedName>
        <fullName evidence="1">Uncharacterized protein</fullName>
    </submittedName>
</protein>
<comment type="caution">
    <text evidence="1">The sequence shown here is derived from an EMBL/GenBank/DDBJ whole genome shotgun (WGS) entry which is preliminary data.</text>
</comment>
<keyword evidence="2" id="KW-1185">Reference proteome</keyword>
<accession>A0ABW2WP31</accession>
<organism evidence="1 2">
    <name type="scientific">Streptomyces sanglieri</name>
    <dbReference type="NCBI Taxonomy" id="193460"/>
    <lineage>
        <taxon>Bacteria</taxon>
        <taxon>Bacillati</taxon>
        <taxon>Actinomycetota</taxon>
        <taxon>Actinomycetes</taxon>
        <taxon>Kitasatosporales</taxon>
        <taxon>Streptomycetaceae</taxon>
        <taxon>Streptomyces</taxon>
    </lineage>
</organism>
<gene>
    <name evidence="1" type="ORF">ACFQ2K_11355</name>
</gene>
<reference evidence="2" key="1">
    <citation type="journal article" date="2019" name="Int. J. Syst. Evol. Microbiol.">
        <title>The Global Catalogue of Microorganisms (GCM) 10K type strain sequencing project: providing services to taxonomists for standard genome sequencing and annotation.</title>
        <authorList>
            <consortium name="The Broad Institute Genomics Platform"/>
            <consortium name="The Broad Institute Genome Sequencing Center for Infectious Disease"/>
            <person name="Wu L."/>
            <person name="Ma J."/>
        </authorList>
    </citation>
    <scope>NUCLEOTIDE SEQUENCE [LARGE SCALE GENOMIC DNA]</scope>
    <source>
        <strain evidence="2">JCM 12607</strain>
    </source>
</reference>
<dbReference type="EMBL" id="JBHTGL010000008">
    <property type="protein sequence ID" value="MFD0623309.1"/>
    <property type="molecule type" value="Genomic_DNA"/>
</dbReference>
<evidence type="ECO:0000313" key="1">
    <source>
        <dbReference type="EMBL" id="MFD0623309.1"/>
    </source>
</evidence>
<name>A0ABW2WP31_9ACTN</name>
<proteinExistence type="predicted"/>